<evidence type="ECO:0000313" key="2">
    <source>
        <dbReference type="EMBL" id="KAK3376683.1"/>
    </source>
</evidence>
<accession>A0AAE0KH48</accession>
<comment type="caution">
    <text evidence="2">The sequence shown here is derived from an EMBL/GenBank/DDBJ whole genome shotgun (WGS) entry which is preliminary data.</text>
</comment>
<keyword evidence="3" id="KW-1185">Reference proteome</keyword>
<dbReference type="AlphaFoldDB" id="A0AAE0KH48"/>
<feature type="chain" id="PRO_5042244930" description="Secreted protein" evidence="1">
    <location>
        <begin position="23"/>
        <end position="163"/>
    </location>
</feature>
<reference evidence="2" key="2">
    <citation type="submission" date="2023-06" db="EMBL/GenBank/DDBJ databases">
        <authorList>
            <consortium name="Lawrence Berkeley National Laboratory"/>
            <person name="Haridas S."/>
            <person name="Hensen N."/>
            <person name="Bonometti L."/>
            <person name="Westerberg I."/>
            <person name="Brannstrom I.O."/>
            <person name="Guillou S."/>
            <person name="Cros-Aarteil S."/>
            <person name="Calhoun S."/>
            <person name="Kuo A."/>
            <person name="Mondo S."/>
            <person name="Pangilinan J."/>
            <person name="Riley R."/>
            <person name="Labutti K."/>
            <person name="Andreopoulos B."/>
            <person name="Lipzen A."/>
            <person name="Chen C."/>
            <person name="Yanf M."/>
            <person name="Daum C."/>
            <person name="Ng V."/>
            <person name="Clum A."/>
            <person name="Steindorff A."/>
            <person name="Ohm R."/>
            <person name="Martin F."/>
            <person name="Silar P."/>
            <person name="Natvig D."/>
            <person name="Lalanne C."/>
            <person name="Gautier V."/>
            <person name="Ament-Velasquez S.L."/>
            <person name="Kruys A."/>
            <person name="Hutchinson M.I."/>
            <person name="Powell A.J."/>
            <person name="Barry K."/>
            <person name="Miller A.N."/>
            <person name="Grigoriev I.V."/>
            <person name="Debuchy R."/>
            <person name="Gladieux P."/>
            <person name="Thoren M.H."/>
            <person name="Johannesson H."/>
        </authorList>
    </citation>
    <scope>NUCLEOTIDE SEQUENCE</scope>
    <source>
        <strain evidence="2">CBS 958.72</strain>
    </source>
</reference>
<name>A0AAE0KH48_9PEZI</name>
<reference evidence="2" key="1">
    <citation type="journal article" date="2023" name="Mol. Phylogenet. Evol.">
        <title>Genome-scale phylogeny and comparative genomics of the fungal order Sordariales.</title>
        <authorList>
            <person name="Hensen N."/>
            <person name="Bonometti L."/>
            <person name="Westerberg I."/>
            <person name="Brannstrom I.O."/>
            <person name="Guillou S."/>
            <person name="Cros-Aarteil S."/>
            <person name="Calhoun S."/>
            <person name="Haridas S."/>
            <person name="Kuo A."/>
            <person name="Mondo S."/>
            <person name="Pangilinan J."/>
            <person name="Riley R."/>
            <person name="LaButti K."/>
            <person name="Andreopoulos B."/>
            <person name="Lipzen A."/>
            <person name="Chen C."/>
            <person name="Yan M."/>
            <person name="Daum C."/>
            <person name="Ng V."/>
            <person name="Clum A."/>
            <person name="Steindorff A."/>
            <person name="Ohm R.A."/>
            <person name="Martin F."/>
            <person name="Silar P."/>
            <person name="Natvig D.O."/>
            <person name="Lalanne C."/>
            <person name="Gautier V."/>
            <person name="Ament-Velasquez S.L."/>
            <person name="Kruys A."/>
            <person name="Hutchinson M.I."/>
            <person name="Powell A.J."/>
            <person name="Barry K."/>
            <person name="Miller A.N."/>
            <person name="Grigoriev I.V."/>
            <person name="Debuchy R."/>
            <person name="Gladieux P."/>
            <person name="Hiltunen Thoren M."/>
            <person name="Johannesson H."/>
        </authorList>
    </citation>
    <scope>NUCLEOTIDE SEQUENCE</scope>
    <source>
        <strain evidence="2">CBS 958.72</strain>
    </source>
</reference>
<proteinExistence type="predicted"/>
<evidence type="ECO:0000256" key="1">
    <source>
        <dbReference type="SAM" id="SignalP"/>
    </source>
</evidence>
<dbReference type="Proteomes" id="UP001287356">
    <property type="component" value="Unassembled WGS sequence"/>
</dbReference>
<protein>
    <recommendedName>
        <fullName evidence="4">Secreted protein</fullName>
    </recommendedName>
</protein>
<sequence length="163" mass="18552">MHLSRRLLICLGLCLLFAGASGRRETELTPFIAMASEWKFPHTLARPPACMARKLHLLPPTTLSALLLCACIVCATHHYVRTNHTSGSRPTPALSKHTRVHTYTRSLVRTLARPFRYANTLCRESVWISQVDIHHTLYIRCQFTAVCRGYGKEQTETSVQHWL</sequence>
<evidence type="ECO:0008006" key="4">
    <source>
        <dbReference type="Google" id="ProtNLM"/>
    </source>
</evidence>
<evidence type="ECO:0000313" key="3">
    <source>
        <dbReference type="Proteomes" id="UP001287356"/>
    </source>
</evidence>
<dbReference type="EMBL" id="JAULSN010000003">
    <property type="protein sequence ID" value="KAK3376683.1"/>
    <property type="molecule type" value="Genomic_DNA"/>
</dbReference>
<gene>
    <name evidence="2" type="ORF">B0T24DRAFT_225953</name>
</gene>
<keyword evidence="1" id="KW-0732">Signal</keyword>
<organism evidence="2 3">
    <name type="scientific">Lasiosphaeria ovina</name>
    <dbReference type="NCBI Taxonomy" id="92902"/>
    <lineage>
        <taxon>Eukaryota</taxon>
        <taxon>Fungi</taxon>
        <taxon>Dikarya</taxon>
        <taxon>Ascomycota</taxon>
        <taxon>Pezizomycotina</taxon>
        <taxon>Sordariomycetes</taxon>
        <taxon>Sordariomycetidae</taxon>
        <taxon>Sordariales</taxon>
        <taxon>Lasiosphaeriaceae</taxon>
        <taxon>Lasiosphaeria</taxon>
    </lineage>
</organism>
<feature type="signal peptide" evidence="1">
    <location>
        <begin position="1"/>
        <end position="22"/>
    </location>
</feature>